<evidence type="ECO:0000256" key="1">
    <source>
        <dbReference type="ARBA" id="ARBA00005417"/>
    </source>
</evidence>
<dbReference type="Gene3D" id="3.40.50.300">
    <property type="entry name" value="P-loop containing nucleotide triphosphate hydrolases"/>
    <property type="match status" value="1"/>
</dbReference>
<keyword evidence="7" id="KW-1185">Reference proteome</keyword>
<proteinExistence type="inferred from homology"/>
<dbReference type="InterPro" id="IPR003593">
    <property type="entry name" value="AAA+_ATPase"/>
</dbReference>
<dbReference type="InterPro" id="IPR003439">
    <property type="entry name" value="ABC_transporter-like_ATP-bd"/>
</dbReference>
<dbReference type="InterPro" id="IPR050763">
    <property type="entry name" value="ABC_transporter_ATP-binding"/>
</dbReference>
<dbReference type="GO" id="GO:0005524">
    <property type="term" value="F:ATP binding"/>
    <property type="evidence" value="ECO:0007669"/>
    <property type="project" value="UniProtKB-KW"/>
</dbReference>
<reference evidence="6 7" key="1">
    <citation type="submission" date="2016-10" db="EMBL/GenBank/DDBJ databases">
        <authorList>
            <person name="de Groot N.N."/>
        </authorList>
    </citation>
    <scope>NUCLEOTIDE SEQUENCE [LARGE SCALE GENOMIC DNA]</scope>
    <source>
        <strain evidence="6 7">DSM 1801</strain>
    </source>
</reference>
<dbReference type="SUPFAM" id="SSF52540">
    <property type="entry name" value="P-loop containing nucleoside triphosphate hydrolases"/>
    <property type="match status" value="1"/>
</dbReference>
<dbReference type="PANTHER" id="PTHR42711:SF5">
    <property type="entry name" value="ABC TRANSPORTER ATP-BINDING PROTEIN NATA"/>
    <property type="match status" value="1"/>
</dbReference>
<protein>
    <submittedName>
        <fullName evidence="6">ABC-2 type transport system ATP-binding protein</fullName>
    </submittedName>
</protein>
<evidence type="ECO:0000259" key="5">
    <source>
        <dbReference type="PROSITE" id="PS50893"/>
    </source>
</evidence>
<evidence type="ECO:0000256" key="4">
    <source>
        <dbReference type="ARBA" id="ARBA00022840"/>
    </source>
</evidence>
<evidence type="ECO:0000256" key="3">
    <source>
        <dbReference type="ARBA" id="ARBA00022741"/>
    </source>
</evidence>
<feature type="domain" description="ABC transporter" evidence="5">
    <location>
        <begin position="4"/>
        <end position="230"/>
    </location>
</feature>
<gene>
    <name evidence="6" type="ORF">SAMN04487772_11755</name>
</gene>
<evidence type="ECO:0000313" key="7">
    <source>
        <dbReference type="Proteomes" id="UP000199800"/>
    </source>
</evidence>
<dbReference type="OrthoDB" id="9801987at2"/>
<dbReference type="SMART" id="SM00382">
    <property type="entry name" value="AAA"/>
    <property type="match status" value="1"/>
</dbReference>
<dbReference type="InterPro" id="IPR017871">
    <property type="entry name" value="ABC_transporter-like_CS"/>
</dbReference>
<dbReference type="PANTHER" id="PTHR42711">
    <property type="entry name" value="ABC TRANSPORTER ATP-BINDING PROTEIN"/>
    <property type="match status" value="1"/>
</dbReference>
<keyword evidence="4 6" id="KW-0067">ATP-binding</keyword>
<keyword evidence="3" id="KW-0547">Nucleotide-binding</keyword>
<dbReference type="PROSITE" id="PS50893">
    <property type="entry name" value="ABC_TRANSPORTER_2"/>
    <property type="match status" value="1"/>
</dbReference>
<accession>A0A1I0DYL4</accession>
<dbReference type="GO" id="GO:0016887">
    <property type="term" value="F:ATP hydrolysis activity"/>
    <property type="evidence" value="ECO:0007669"/>
    <property type="project" value="InterPro"/>
</dbReference>
<organism evidence="6 7">
    <name type="scientific">[Clostridium] polysaccharolyticum</name>
    <dbReference type="NCBI Taxonomy" id="29364"/>
    <lineage>
        <taxon>Bacteria</taxon>
        <taxon>Bacillati</taxon>
        <taxon>Bacillota</taxon>
        <taxon>Clostridia</taxon>
        <taxon>Lachnospirales</taxon>
        <taxon>Lachnospiraceae</taxon>
    </lineage>
</organism>
<dbReference type="STRING" id="29364.SAMN04487772_11755"/>
<dbReference type="EMBL" id="FOHN01000017">
    <property type="protein sequence ID" value="SET37654.1"/>
    <property type="molecule type" value="Genomic_DNA"/>
</dbReference>
<sequence length="295" mass="33717">MKKVDVRNIVKSFNGKCVVNHVNLSFSSGKMTALCGKNGSGKTTTIRCILGILEKDDGEIIVDGKESTIDKKRIGYIPEERGMFVKEKVETQLRFFAQLKGMEKEKIDPAMNYWLKRFHIEEYKYKRLESMSKGNQQKVQLISALIHDPEIIILDEPFSGLDPINMDLFIDVMRELKAANKCILISSHQLTLLEGICEDICIIEKGQCMYEGSILELIKTHSKDYMYIKTKDKASLNDYEEISPNHFRKMLNSSSEFNSEIEKIAQKNLEIDSIGRGKTSLQEIFVSLVNSVEEK</sequence>
<comment type="similarity">
    <text evidence="1">Belongs to the ABC transporter superfamily.</text>
</comment>
<dbReference type="InterPro" id="IPR027417">
    <property type="entry name" value="P-loop_NTPase"/>
</dbReference>
<dbReference type="RefSeq" id="WP_092478318.1">
    <property type="nucleotide sequence ID" value="NZ_FOHN01000017.1"/>
</dbReference>
<keyword evidence="2" id="KW-0813">Transport</keyword>
<dbReference type="AlphaFoldDB" id="A0A1I0DYL4"/>
<dbReference type="Pfam" id="PF00005">
    <property type="entry name" value="ABC_tran"/>
    <property type="match status" value="1"/>
</dbReference>
<name>A0A1I0DYL4_9FIRM</name>
<evidence type="ECO:0000313" key="6">
    <source>
        <dbReference type="EMBL" id="SET37654.1"/>
    </source>
</evidence>
<evidence type="ECO:0000256" key="2">
    <source>
        <dbReference type="ARBA" id="ARBA00022448"/>
    </source>
</evidence>
<dbReference type="PROSITE" id="PS00211">
    <property type="entry name" value="ABC_TRANSPORTER_1"/>
    <property type="match status" value="1"/>
</dbReference>
<dbReference type="Proteomes" id="UP000199800">
    <property type="component" value="Unassembled WGS sequence"/>
</dbReference>